<dbReference type="SUPFAM" id="SSF51735">
    <property type="entry name" value="NAD(P)-binding Rossmann-fold domains"/>
    <property type="match status" value="1"/>
</dbReference>
<comment type="similarity">
    <text evidence="1">Belongs to the short-chain dehydrogenases/reductases (SDR) family.</text>
</comment>
<dbReference type="InterPro" id="IPR057326">
    <property type="entry name" value="KR_dom"/>
</dbReference>
<keyword evidence="2" id="KW-0521">NADP</keyword>
<gene>
    <name evidence="6" type="ORF">PNOK_0190700</name>
</gene>
<dbReference type="InterPro" id="IPR002347">
    <property type="entry name" value="SDR_fam"/>
</dbReference>
<feature type="domain" description="Ketoreductase" evidence="5">
    <location>
        <begin position="32"/>
        <end position="209"/>
    </location>
</feature>
<dbReference type="STRING" id="2282107.A0A286UQU7"/>
<dbReference type="Pfam" id="PF13561">
    <property type="entry name" value="adh_short_C2"/>
    <property type="match status" value="1"/>
</dbReference>
<dbReference type="InParanoid" id="A0A286UQU7"/>
<keyword evidence="4" id="KW-0684">Rhamnose metabolism</keyword>
<comment type="caution">
    <text evidence="6">The sequence shown here is derived from an EMBL/GenBank/DDBJ whole genome shotgun (WGS) entry which is preliminary data.</text>
</comment>
<dbReference type="GO" id="GO:0006633">
    <property type="term" value="P:fatty acid biosynthetic process"/>
    <property type="evidence" value="ECO:0007669"/>
    <property type="project" value="TreeGrafter"/>
</dbReference>
<dbReference type="SMART" id="SM00822">
    <property type="entry name" value="PKS_KR"/>
    <property type="match status" value="1"/>
</dbReference>
<evidence type="ECO:0000256" key="4">
    <source>
        <dbReference type="ARBA" id="ARBA00023308"/>
    </source>
</evidence>
<dbReference type="InterPro" id="IPR036291">
    <property type="entry name" value="NAD(P)-bd_dom_sf"/>
</dbReference>
<dbReference type="EMBL" id="NBII01000002">
    <property type="protein sequence ID" value="PAV21950.1"/>
    <property type="molecule type" value="Genomic_DNA"/>
</dbReference>
<dbReference type="AlphaFoldDB" id="A0A286UQU7"/>
<dbReference type="Gene3D" id="3.40.50.720">
    <property type="entry name" value="NAD(P)-binding Rossmann-like Domain"/>
    <property type="match status" value="1"/>
</dbReference>
<dbReference type="PRINTS" id="PR00080">
    <property type="entry name" value="SDRFAMILY"/>
</dbReference>
<evidence type="ECO:0000256" key="2">
    <source>
        <dbReference type="ARBA" id="ARBA00022857"/>
    </source>
</evidence>
<accession>A0A286UQU7</accession>
<evidence type="ECO:0000259" key="5">
    <source>
        <dbReference type="SMART" id="SM00822"/>
    </source>
</evidence>
<dbReference type="GO" id="GO:0019301">
    <property type="term" value="P:rhamnose catabolic process"/>
    <property type="evidence" value="ECO:0007669"/>
    <property type="project" value="UniProtKB-ARBA"/>
</dbReference>
<dbReference type="GO" id="GO:0016616">
    <property type="term" value="F:oxidoreductase activity, acting on the CH-OH group of donors, NAD or NADP as acceptor"/>
    <property type="evidence" value="ECO:0007669"/>
    <property type="project" value="TreeGrafter"/>
</dbReference>
<organism evidence="6 7">
    <name type="scientific">Pyrrhoderma noxium</name>
    <dbReference type="NCBI Taxonomy" id="2282107"/>
    <lineage>
        <taxon>Eukaryota</taxon>
        <taxon>Fungi</taxon>
        <taxon>Dikarya</taxon>
        <taxon>Basidiomycota</taxon>
        <taxon>Agaricomycotina</taxon>
        <taxon>Agaricomycetes</taxon>
        <taxon>Hymenochaetales</taxon>
        <taxon>Hymenochaetaceae</taxon>
        <taxon>Pyrrhoderma</taxon>
    </lineage>
</organism>
<dbReference type="Proteomes" id="UP000217199">
    <property type="component" value="Unassembled WGS sequence"/>
</dbReference>
<proteinExistence type="inferred from homology"/>
<evidence type="ECO:0000256" key="1">
    <source>
        <dbReference type="ARBA" id="ARBA00006484"/>
    </source>
</evidence>
<evidence type="ECO:0000313" key="6">
    <source>
        <dbReference type="EMBL" id="PAV21950.1"/>
    </source>
</evidence>
<keyword evidence="7" id="KW-1185">Reference proteome</keyword>
<sequence>MDQRDHRAENFSINIVDPANAVWGRQYYDANRIVCITGASRGIGRATAIEFAQYGAAGLILHYYGDSVTTDEAKSLQVEIEALTSSNCKTVIVAGDIALRETSLKIVEEAVRSFGRLDVLVSNAGICPFSEFLTMPVETWERTRQVNLDGSFYIVQAAANQMKSQSPQGGAIVCVSSISALVGGEYQCHYTPTKAALLSLMQSCAVALGKYNIRCNAVLPGTIETDINKEDLSDVQKREGMIKRTVLGRLGVPKDIAGPIVFLASDLARYVTGSSVLVDGGLFVNLQ</sequence>
<dbReference type="FunFam" id="3.40.50.720:FF:000417">
    <property type="entry name" value="Glucose 1-dehydrogenase, putative"/>
    <property type="match status" value="1"/>
</dbReference>
<protein>
    <submittedName>
        <fullName evidence="6">Short-chain dehydrogenase reductase sdr</fullName>
    </submittedName>
</protein>
<evidence type="ECO:0000256" key="3">
    <source>
        <dbReference type="ARBA" id="ARBA00023002"/>
    </source>
</evidence>
<name>A0A286UQU7_9AGAM</name>
<dbReference type="GO" id="GO:0048038">
    <property type="term" value="F:quinone binding"/>
    <property type="evidence" value="ECO:0007669"/>
    <property type="project" value="TreeGrafter"/>
</dbReference>
<keyword evidence="3" id="KW-0560">Oxidoreductase</keyword>
<evidence type="ECO:0000313" key="7">
    <source>
        <dbReference type="Proteomes" id="UP000217199"/>
    </source>
</evidence>
<dbReference type="PANTHER" id="PTHR42760">
    <property type="entry name" value="SHORT-CHAIN DEHYDROGENASES/REDUCTASES FAMILY MEMBER"/>
    <property type="match status" value="1"/>
</dbReference>
<reference evidence="6 7" key="1">
    <citation type="journal article" date="2017" name="Mol. Ecol.">
        <title>Comparative and population genomic landscape of Phellinus noxius: A hypervariable fungus causing root rot in trees.</title>
        <authorList>
            <person name="Chung C.L."/>
            <person name="Lee T.J."/>
            <person name="Akiba M."/>
            <person name="Lee H.H."/>
            <person name="Kuo T.H."/>
            <person name="Liu D."/>
            <person name="Ke H.M."/>
            <person name="Yokoi T."/>
            <person name="Roa M.B."/>
            <person name="Lu M.J."/>
            <person name="Chang Y.Y."/>
            <person name="Ann P.J."/>
            <person name="Tsai J.N."/>
            <person name="Chen C.Y."/>
            <person name="Tzean S.S."/>
            <person name="Ota Y."/>
            <person name="Hattori T."/>
            <person name="Sahashi N."/>
            <person name="Liou R.F."/>
            <person name="Kikuchi T."/>
            <person name="Tsai I.J."/>
        </authorList>
    </citation>
    <scope>NUCLEOTIDE SEQUENCE [LARGE SCALE GENOMIC DNA]</scope>
    <source>
        <strain evidence="6 7">FFPRI411160</strain>
    </source>
</reference>
<dbReference type="PANTHER" id="PTHR42760:SF83">
    <property type="entry name" value="(3R)-3-HYDROXYACYL-COA DEHYDROGENASE"/>
    <property type="match status" value="1"/>
</dbReference>
<dbReference type="OrthoDB" id="47007at2759"/>
<dbReference type="PRINTS" id="PR00081">
    <property type="entry name" value="GDHRDH"/>
</dbReference>
<dbReference type="CDD" id="cd05233">
    <property type="entry name" value="SDR_c"/>
    <property type="match status" value="1"/>
</dbReference>